<evidence type="ECO:0000313" key="6">
    <source>
        <dbReference type="Proteomes" id="UP000366872"/>
    </source>
</evidence>
<dbReference type="NCBIfam" id="NF045579">
    <property type="entry name" value="rhamnoside_JR"/>
    <property type="match status" value="1"/>
</dbReference>
<dbReference type="PANTHER" id="PTHR43817">
    <property type="entry name" value="GLYCOSYL HYDROLASE"/>
    <property type="match status" value="1"/>
</dbReference>
<dbReference type="InterPro" id="IPR008979">
    <property type="entry name" value="Galactose-bd-like_sf"/>
</dbReference>
<dbReference type="GO" id="GO:0004553">
    <property type="term" value="F:hydrolase activity, hydrolyzing O-glycosyl compounds"/>
    <property type="evidence" value="ECO:0007669"/>
    <property type="project" value="UniProtKB-ARBA"/>
</dbReference>
<accession>A0A6C2U926</accession>
<dbReference type="Pfam" id="PF22666">
    <property type="entry name" value="Glyco_hydro_2_N2"/>
    <property type="match status" value="1"/>
</dbReference>
<keyword evidence="1" id="KW-0732">Signal</keyword>
<reference evidence="5 6" key="1">
    <citation type="submission" date="2019-04" db="EMBL/GenBank/DDBJ databases">
        <authorList>
            <person name="Van Vliet M D."/>
        </authorList>
    </citation>
    <scope>NUCLEOTIDE SEQUENCE [LARGE SCALE GENOMIC DNA]</scope>
    <source>
        <strain evidence="5 6">F1</strain>
    </source>
</reference>
<dbReference type="PANTHER" id="PTHR43817:SF1">
    <property type="entry name" value="HYDROLASE, FAMILY 43, PUTATIVE (AFU_ORTHOLOGUE AFUA_3G01660)-RELATED"/>
    <property type="match status" value="1"/>
</dbReference>
<evidence type="ECO:0000259" key="4">
    <source>
        <dbReference type="Pfam" id="PF22666"/>
    </source>
</evidence>
<name>A0A6C2U926_PONDE</name>
<dbReference type="EMBL" id="CAAHFG010000003">
    <property type="protein sequence ID" value="VGO16227.1"/>
    <property type="molecule type" value="Genomic_DNA"/>
</dbReference>
<organism evidence="5 6">
    <name type="scientific">Pontiella desulfatans</name>
    <dbReference type="NCBI Taxonomy" id="2750659"/>
    <lineage>
        <taxon>Bacteria</taxon>
        <taxon>Pseudomonadati</taxon>
        <taxon>Kiritimatiellota</taxon>
        <taxon>Kiritimatiellia</taxon>
        <taxon>Kiritimatiellales</taxon>
        <taxon>Pontiellaceae</taxon>
        <taxon>Pontiella</taxon>
    </lineage>
</organism>
<evidence type="ECO:0000256" key="1">
    <source>
        <dbReference type="ARBA" id="ARBA00022729"/>
    </source>
</evidence>
<proteinExistence type="predicted"/>
<evidence type="ECO:0000256" key="3">
    <source>
        <dbReference type="SAM" id="MobiDB-lite"/>
    </source>
</evidence>
<dbReference type="AlphaFoldDB" id="A0A6C2U926"/>
<dbReference type="Gene3D" id="2.60.120.260">
    <property type="entry name" value="Galactose-binding domain-like"/>
    <property type="match status" value="1"/>
</dbReference>
<feature type="region of interest" description="Disordered" evidence="3">
    <location>
        <begin position="1221"/>
        <end position="1241"/>
    </location>
</feature>
<evidence type="ECO:0000313" key="5">
    <source>
        <dbReference type="EMBL" id="VGO16227.1"/>
    </source>
</evidence>
<feature type="domain" description="Beta-mannosidase-like galactose-binding" evidence="4">
    <location>
        <begin position="1073"/>
        <end position="1147"/>
    </location>
</feature>
<sequence length="1241" mass="138232">MYEQNHEHSQANRVNMIKSMIAKYITFLCGLLLGFQSLAADQAPSPLGVDNCYKGSHALDELARRFNEPERHARPWVYWFWMNGNISKEGITADLEAMHAVGIGGVMMFNVSIVPEGPIHYQSPEWMAMVRHATKTAKELDISFVIHNCAGWATSGGPWVTKDNAMKKLVFSEVQVSGGKSCNQALPMPEKQLDYYRDIACLAFPAPAKKQRVPDIAGKAGFERQFGLTIGSETVSAEAIVPSSAIIDLSDQVSEQGVLSWDAPAGENWTVLRVGYTLTGRRNTTGIRDGIGLECDKMSCEAVDAHWRHAIQPIVESLGDGALNGVLFDSYEAKSSTWTAKMPDEFRTRRGYDLLKWLPVLTGRYVDSVYDTEAFLWDFRRTIADLYEDHYYHHAARLAGEHGLEFYLEPYEGPFDSLRVGATAHAVMGECWTNGSMIHWNKVASSVAHTYGIRRVGCEIFTADGFHGRWQGHPRNLKRIGDRVWSEGVNHFVIHRYAHQPWMNVRPGQSLGPYGTHFERTNPWWNPSREWITYLTRAQQVLQAGRAVADIALVADEGMPSHGTWRPDIKELGYDYDMVSASQVPQFRYHNGEFILPSGATYKALIFSGSAHLTLHTLEKIKELTDAGATVFAPLPLASPSRSDLGAREKYAALVGELFDRDPAIGASDSRAGRVISREDIGAAIKALDLLPDFEVRDPQAEIAWVHRELDGAQIYFLANQMNEPVNMECTFRPGAGYAAEIWKPESGAMFSIGCAGAGDGRARLDLNFESEEAYFVVFRKRTHPAREEYLAIRRTEGLSERPAAPLPKLEIESAQFGIIKIEHPHLVDVTGIIRKKVLKNGLAIQSGNQLGGDPAPGNGKTLWVEYRQDGKIQNAFAREQEMLNIAPSSQSLEILRALYGLLPEELSVLPRHQARDITGSIRGLVHDGCLRLIPGDHFEVPDDGVPRQVRIAYRQNGESGELTVGMEETVVLPVMAWRYRHPFPELRYRDGKPFARVWEAGAYHLTSGSGKETTLDIGNVPQEERIDGPWNVYFPPSGGDSDIKKDGDHLVFDTLTSFTRHPDGKIRYFSGSATYSREVHIDANRFDDGLEIWLNLGRVECIAEVALNGKPVAILWKEPYRVNITGLVTPGPNRLEVKVTNTLANRLIGDAHGQDEQEYQSNGIITTYPDWLKKVNPAKSSSGKTFSVVKLWNSDDELTEAGLQGPVTLQFSRSIQLDSAPPSKQACCHKVPQPQQGSYP</sequence>
<dbReference type="SUPFAM" id="SSF49785">
    <property type="entry name" value="Galactose-binding domain-like"/>
    <property type="match status" value="1"/>
</dbReference>
<dbReference type="Proteomes" id="UP000366872">
    <property type="component" value="Unassembled WGS sequence"/>
</dbReference>
<keyword evidence="2" id="KW-0378">Hydrolase</keyword>
<keyword evidence="6" id="KW-1185">Reference proteome</keyword>
<dbReference type="InterPro" id="IPR054593">
    <property type="entry name" value="Beta-mannosidase-like_N2"/>
</dbReference>
<evidence type="ECO:0000256" key="2">
    <source>
        <dbReference type="ARBA" id="ARBA00022801"/>
    </source>
</evidence>
<protein>
    <recommendedName>
        <fullName evidence="4">Beta-mannosidase-like galactose-binding domain-containing protein</fullName>
    </recommendedName>
</protein>
<dbReference type="Pfam" id="PF17132">
    <property type="entry name" value="Glyco_hydro_106"/>
    <property type="match status" value="2"/>
</dbReference>
<gene>
    <name evidence="5" type="ORF">PDESU_04818</name>
</gene>